<evidence type="ECO:0000259" key="3">
    <source>
        <dbReference type="PROSITE" id="PS50102"/>
    </source>
</evidence>
<keyword evidence="4" id="KW-1185">Reference proteome</keyword>
<feature type="compositionally biased region" description="Acidic residues" evidence="2">
    <location>
        <begin position="252"/>
        <end position="266"/>
    </location>
</feature>
<evidence type="ECO:0000256" key="2">
    <source>
        <dbReference type="SAM" id="MobiDB-lite"/>
    </source>
</evidence>
<feature type="compositionally biased region" description="Basic and acidic residues" evidence="2">
    <location>
        <begin position="237"/>
        <end position="251"/>
    </location>
</feature>
<evidence type="ECO:0000313" key="4">
    <source>
        <dbReference type="Proteomes" id="UP000504611"/>
    </source>
</evidence>
<dbReference type="OrthoDB" id="9938441at2759"/>
<protein>
    <submittedName>
        <fullName evidence="5">RNA-binding protein 20-like</fullName>
    </submittedName>
</protein>
<dbReference type="PROSITE" id="PS50102">
    <property type="entry name" value="RRM"/>
    <property type="match status" value="1"/>
</dbReference>
<dbReference type="RefSeq" id="XP_010791105.1">
    <property type="nucleotide sequence ID" value="XM_010792803.1"/>
</dbReference>
<proteinExistence type="predicted"/>
<dbReference type="InterPro" id="IPR035979">
    <property type="entry name" value="RBD_domain_sf"/>
</dbReference>
<keyword evidence="1" id="KW-0694">RNA-binding</keyword>
<organism evidence="4 5">
    <name type="scientific">Notothenia coriiceps</name>
    <name type="common">black rockcod</name>
    <dbReference type="NCBI Taxonomy" id="8208"/>
    <lineage>
        <taxon>Eukaryota</taxon>
        <taxon>Metazoa</taxon>
        <taxon>Chordata</taxon>
        <taxon>Craniata</taxon>
        <taxon>Vertebrata</taxon>
        <taxon>Euteleostomi</taxon>
        <taxon>Actinopterygii</taxon>
        <taxon>Neopterygii</taxon>
        <taxon>Teleostei</taxon>
        <taxon>Neoteleostei</taxon>
        <taxon>Acanthomorphata</taxon>
        <taxon>Eupercaria</taxon>
        <taxon>Perciformes</taxon>
        <taxon>Notothenioidei</taxon>
        <taxon>Nototheniidae</taxon>
        <taxon>Notothenia</taxon>
    </lineage>
</organism>
<feature type="domain" description="RRM" evidence="3">
    <location>
        <begin position="100"/>
        <end position="173"/>
    </location>
</feature>
<dbReference type="Gene3D" id="3.30.70.330">
    <property type="match status" value="1"/>
</dbReference>
<name>A0A6I9PTM3_9TELE</name>
<feature type="compositionally biased region" description="Low complexity" evidence="2">
    <location>
        <begin position="224"/>
        <end position="233"/>
    </location>
</feature>
<feature type="region of interest" description="Disordered" evidence="2">
    <location>
        <begin position="182"/>
        <end position="266"/>
    </location>
</feature>
<dbReference type="InterPro" id="IPR012677">
    <property type="entry name" value="Nucleotide-bd_a/b_plait_sf"/>
</dbReference>
<dbReference type="SUPFAM" id="SSF54928">
    <property type="entry name" value="RNA-binding domain, RBD"/>
    <property type="match status" value="1"/>
</dbReference>
<feature type="region of interest" description="Disordered" evidence="2">
    <location>
        <begin position="31"/>
        <end position="53"/>
    </location>
</feature>
<dbReference type="Proteomes" id="UP000504611">
    <property type="component" value="Unplaced"/>
</dbReference>
<feature type="compositionally biased region" description="Low complexity" evidence="2">
    <location>
        <begin position="194"/>
        <end position="212"/>
    </location>
</feature>
<reference evidence="5" key="1">
    <citation type="submission" date="2025-08" db="UniProtKB">
        <authorList>
            <consortium name="RefSeq"/>
        </authorList>
    </citation>
    <scope>IDENTIFICATION</scope>
    <source>
        <tissue evidence="5">Muscle</tissue>
    </source>
</reference>
<evidence type="ECO:0000313" key="5">
    <source>
        <dbReference type="RefSeq" id="XP_010791105.1"/>
    </source>
</evidence>
<dbReference type="PANTHER" id="PTHR15592">
    <property type="entry name" value="MATRIN 3/NUCLEAR PROTEIN 220-RELATED"/>
    <property type="match status" value="1"/>
</dbReference>
<evidence type="ECO:0000256" key="1">
    <source>
        <dbReference type="PROSITE-ProRule" id="PRU00176"/>
    </source>
</evidence>
<feature type="non-terminal residue" evidence="5">
    <location>
        <position position="266"/>
    </location>
</feature>
<feature type="compositionally biased region" description="Polar residues" evidence="2">
    <location>
        <begin position="213"/>
        <end position="223"/>
    </location>
</feature>
<accession>A0A6I9PTM3</accession>
<dbReference type="AlphaFoldDB" id="A0A6I9PTM3"/>
<dbReference type="SMART" id="SM00360">
    <property type="entry name" value="RRM"/>
    <property type="match status" value="1"/>
</dbReference>
<sequence>MVNYYQQHQANLYGKPITFYLSRRLQVIEKNNRGSDRSMDLSMDRPMDRPMDRQMDRPMVRSMDRQMDRPMVRSMDRQMDRPMDPPMDRPVRQVKGQESQVVFFNNMPRDEEDKKELLTIAARFGEVEKHLFLTDQAFVQLGTPEDAEMLVKYYNVHSLTIKGRPIRLNICTKYKTLNVNKKLGGARGPRTGGPNASRTSSNASRTSSNAPRTASNPPRTASNPPRTASSSSRSRSRSREERRKEEEPKAEEAEEEQPAAGEEEEE</sequence>
<dbReference type="GO" id="GO:0003723">
    <property type="term" value="F:RNA binding"/>
    <property type="evidence" value="ECO:0007669"/>
    <property type="project" value="UniProtKB-UniRule"/>
</dbReference>
<dbReference type="KEGG" id="ncc:104964081"/>
<dbReference type="InterPro" id="IPR000504">
    <property type="entry name" value="RRM_dom"/>
</dbReference>
<dbReference type="GeneID" id="104964081"/>
<gene>
    <name evidence="5" type="primary">LOC104964081</name>
</gene>